<evidence type="ECO:0000256" key="9">
    <source>
        <dbReference type="SAM" id="MobiDB-lite"/>
    </source>
</evidence>
<gene>
    <name evidence="13" type="ORF">MicloDRAFT_00025780</name>
</gene>
<feature type="region of interest" description="Disordered" evidence="9">
    <location>
        <begin position="203"/>
        <end position="227"/>
    </location>
</feature>
<keyword evidence="5" id="KW-0067">ATP-binding</keyword>
<dbReference type="OrthoDB" id="230260at2"/>
<proteinExistence type="predicted"/>
<keyword evidence="3 10" id="KW-0812">Transmembrane</keyword>
<evidence type="ECO:0000256" key="4">
    <source>
        <dbReference type="ARBA" id="ARBA00022741"/>
    </source>
</evidence>
<evidence type="ECO:0000256" key="8">
    <source>
        <dbReference type="SAM" id="Coils"/>
    </source>
</evidence>
<dbReference type="eggNOG" id="COG0489">
    <property type="taxonomic scope" value="Bacteria"/>
</dbReference>
<comment type="subcellular location">
    <subcellularLocation>
        <location evidence="1">Cell membrane</location>
        <topology evidence="1">Multi-pass membrane protein</topology>
    </subcellularLocation>
</comment>
<dbReference type="PANTHER" id="PTHR32309:SF13">
    <property type="entry name" value="FERRIC ENTEROBACTIN TRANSPORT PROTEIN FEPE"/>
    <property type="match status" value="1"/>
</dbReference>
<evidence type="ECO:0000256" key="3">
    <source>
        <dbReference type="ARBA" id="ARBA00022692"/>
    </source>
</evidence>
<evidence type="ECO:0000256" key="7">
    <source>
        <dbReference type="ARBA" id="ARBA00023136"/>
    </source>
</evidence>
<keyword evidence="14" id="KW-1185">Reference proteome</keyword>
<dbReference type="InterPro" id="IPR002586">
    <property type="entry name" value="CobQ/CobB/MinD/ParA_Nub-bd_dom"/>
</dbReference>
<dbReference type="Proteomes" id="UP000003947">
    <property type="component" value="Unassembled WGS sequence"/>
</dbReference>
<dbReference type="HOGENOM" id="CLU_009912_2_0_5"/>
<dbReference type="eggNOG" id="COG3206">
    <property type="taxonomic scope" value="Bacteria"/>
</dbReference>
<feature type="domain" description="CobQ/CobB/MinD/ParA nucleotide binding" evidence="11">
    <location>
        <begin position="612"/>
        <end position="727"/>
    </location>
</feature>
<sequence>MKYQETSVVPDLGAAAPSAGHTASSGGQVYQTPSMVGGSRQSMFKARQPGTERPETDNLVMGAQKRPRERLRASEGQKPKGNLEIMGKVLGAVRRQFKLVALLSVLLSVLALGLVMLLPPQFTATTLLAVDAPEGRPAEPAVTGYSLNVDGEVEVMQSMKVAQQVVKRLNLTEDPRFIDKASSPAPASGGVSGYLTGLLPAGGSSAAQAGESSGTDPKTPAELAAESEDPAVVRAAVALQKITNVRRRGLTNVLALDITIDNPKDAARLANAYADTYITEQISSKLAAAGHTEAALSRRVTELGEELRRSESQIKAFALVQGAQSNDDSARPAIDRLQADVAAAGREASANASKLREAENLLSAGNFAALGKLLNNPEIVLLDEQRSSLEQRVQRPSEGETDLAGSQKRLDLAKSQLRSAGTKAVEDLRKQADASNNQVSALRQELKQVVQRADLSTDNSVQLFRLQQEAATTRQLYQDYLGRLKAAAQQRSTVTPSVYVVAEAGIPPNKSFPPRSLLIIVGFLVGIGIAVSVGYARDNYPENIKFVDELEVSSGIPNLGVIPDSRRSKTKGLQPENLIFARPQSDYSEAIRRLRVSLQLAFNRGAGFKSLLVTSTQRHEGRTTIALSLARDAARAGLKVALVDCDLRNPSLHAKTGVSNDEGISEMLLSSPPSLRMSLLQRDPQSSCFVIPSGDLGNASPDQPLQSPHLGQVIKDLEERFDLIVIDAASLETAADALMIAQHVDGVLLLARATQARPVRVRDAVLDLQRTRTANLTTGLNFAEASDLR</sequence>
<evidence type="ECO:0000259" key="12">
    <source>
        <dbReference type="Pfam" id="PF02706"/>
    </source>
</evidence>
<organism evidence="13 14">
    <name type="scientific">Microvirga lotononidis</name>
    <dbReference type="NCBI Taxonomy" id="864069"/>
    <lineage>
        <taxon>Bacteria</taxon>
        <taxon>Pseudomonadati</taxon>
        <taxon>Pseudomonadota</taxon>
        <taxon>Alphaproteobacteria</taxon>
        <taxon>Hyphomicrobiales</taxon>
        <taxon>Methylobacteriaceae</taxon>
        <taxon>Microvirga</taxon>
    </lineage>
</organism>
<dbReference type="InterPro" id="IPR027417">
    <property type="entry name" value="P-loop_NTPase"/>
</dbReference>
<keyword evidence="2" id="KW-1003">Cell membrane</keyword>
<dbReference type="SUPFAM" id="SSF52540">
    <property type="entry name" value="P-loop containing nucleoside triphosphate hydrolases"/>
    <property type="match status" value="1"/>
</dbReference>
<feature type="region of interest" description="Disordered" evidence="9">
    <location>
        <begin position="1"/>
        <end position="37"/>
    </location>
</feature>
<evidence type="ECO:0000256" key="1">
    <source>
        <dbReference type="ARBA" id="ARBA00004651"/>
    </source>
</evidence>
<reference evidence="13 14" key="1">
    <citation type="submission" date="2012-02" db="EMBL/GenBank/DDBJ databases">
        <title>Improved High-Quality Draft sequence of Microvirga sp. WSM3557.</title>
        <authorList>
            <consortium name="US DOE Joint Genome Institute"/>
            <person name="Lucas S."/>
            <person name="Han J."/>
            <person name="Lapidus A."/>
            <person name="Cheng J.-F."/>
            <person name="Goodwin L."/>
            <person name="Pitluck S."/>
            <person name="Peters L."/>
            <person name="Zhang X."/>
            <person name="Detter J.C."/>
            <person name="Han C."/>
            <person name="Tapia R."/>
            <person name="Land M."/>
            <person name="Hauser L."/>
            <person name="Kyrpides N."/>
            <person name="Ivanova N."/>
            <person name="Pagani I."/>
            <person name="Brau L."/>
            <person name="Yates R."/>
            <person name="O'Hara G."/>
            <person name="Rui T."/>
            <person name="Howieson J."/>
            <person name="Reeve W."/>
            <person name="Woyke T."/>
        </authorList>
    </citation>
    <scope>NUCLEOTIDE SEQUENCE [LARGE SCALE GENOMIC DNA]</scope>
    <source>
        <strain evidence="13 14">WSM3557</strain>
    </source>
</reference>
<dbReference type="InterPro" id="IPR050445">
    <property type="entry name" value="Bact_polysacc_biosynth/exp"/>
</dbReference>
<evidence type="ECO:0000313" key="14">
    <source>
        <dbReference type="Proteomes" id="UP000003947"/>
    </source>
</evidence>
<accession>I4YY88</accession>
<dbReference type="Gene3D" id="3.40.50.300">
    <property type="entry name" value="P-loop containing nucleotide triphosphate hydrolases"/>
    <property type="match status" value="1"/>
</dbReference>
<feature type="transmembrane region" description="Helical" evidence="10">
    <location>
        <begin position="517"/>
        <end position="536"/>
    </location>
</feature>
<dbReference type="GO" id="GO:0005886">
    <property type="term" value="C:plasma membrane"/>
    <property type="evidence" value="ECO:0007669"/>
    <property type="project" value="UniProtKB-SubCell"/>
</dbReference>
<feature type="domain" description="Polysaccharide chain length determinant N-terminal" evidence="12">
    <location>
        <begin position="88"/>
        <end position="168"/>
    </location>
</feature>
<dbReference type="Pfam" id="PF01656">
    <property type="entry name" value="CbiA"/>
    <property type="match status" value="1"/>
</dbReference>
<evidence type="ECO:0000256" key="10">
    <source>
        <dbReference type="SAM" id="Phobius"/>
    </source>
</evidence>
<dbReference type="RefSeq" id="WP_009491654.1">
    <property type="nucleotide sequence ID" value="NZ_CP141048.1"/>
</dbReference>
<feature type="transmembrane region" description="Helical" evidence="10">
    <location>
        <begin position="99"/>
        <end position="118"/>
    </location>
</feature>
<evidence type="ECO:0000259" key="11">
    <source>
        <dbReference type="Pfam" id="PF01656"/>
    </source>
</evidence>
<dbReference type="STRING" id="864069.MicloDRAFT_00025780"/>
<keyword evidence="7 10" id="KW-0472">Membrane</keyword>
<keyword evidence="4" id="KW-0547">Nucleotide-binding</keyword>
<dbReference type="InterPro" id="IPR005702">
    <property type="entry name" value="Wzc-like_C"/>
</dbReference>
<evidence type="ECO:0000256" key="5">
    <source>
        <dbReference type="ARBA" id="ARBA00022840"/>
    </source>
</evidence>
<name>I4YY88_9HYPH</name>
<evidence type="ECO:0000256" key="2">
    <source>
        <dbReference type="ARBA" id="ARBA00022475"/>
    </source>
</evidence>
<dbReference type="CDD" id="cd05387">
    <property type="entry name" value="BY-kinase"/>
    <property type="match status" value="1"/>
</dbReference>
<dbReference type="InterPro" id="IPR003856">
    <property type="entry name" value="LPS_length_determ_N"/>
</dbReference>
<feature type="coiled-coil region" evidence="8">
    <location>
        <begin position="425"/>
        <end position="452"/>
    </location>
</feature>
<dbReference type="PANTHER" id="PTHR32309">
    <property type="entry name" value="TYROSINE-PROTEIN KINASE"/>
    <property type="match status" value="1"/>
</dbReference>
<dbReference type="EMBL" id="JH660642">
    <property type="protein sequence ID" value="EIM28930.1"/>
    <property type="molecule type" value="Genomic_DNA"/>
</dbReference>
<protein>
    <submittedName>
        <fullName evidence="13">Uncharacterized protein involved in exopolysaccharide biosynthesis</fullName>
    </submittedName>
</protein>
<feature type="compositionally biased region" description="Polar residues" evidence="9">
    <location>
        <begin position="21"/>
        <end position="37"/>
    </location>
</feature>
<keyword evidence="6 10" id="KW-1133">Transmembrane helix</keyword>
<evidence type="ECO:0000313" key="13">
    <source>
        <dbReference type="EMBL" id="EIM28930.1"/>
    </source>
</evidence>
<keyword evidence="8" id="KW-0175">Coiled coil</keyword>
<dbReference type="Pfam" id="PF02706">
    <property type="entry name" value="Wzz"/>
    <property type="match status" value="1"/>
</dbReference>
<dbReference type="GO" id="GO:0004713">
    <property type="term" value="F:protein tyrosine kinase activity"/>
    <property type="evidence" value="ECO:0007669"/>
    <property type="project" value="TreeGrafter"/>
</dbReference>
<dbReference type="AlphaFoldDB" id="I4YY88"/>
<dbReference type="PATRIC" id="fig|864069.3.peg.2784"/>
<feature type="compositionally biased region" description="Low complexity" evidence="9">
    <location>
        <begin position="203"/>
        <end position="214"/>
    </location>
</feature>
<evidence type="ECO:0000256" key="6">
    <source>
        <dbReference type="ARBA" id="ARBA00022989"/>
    </source>
</evidence>